<comment type="caution">
    <text evidence="2">The sequence shown here is derived from an EMBL/GenBank/DDBJ whole genome shotgun (WGS) entry which is preliminary data.</text>
</comment>
<protein>
    <submittedName>
        <fullName evidence="2">12400_t:CDS:1</fullName>
    </submittedName>
</protein>
<evidence type="ECO:0000256" key="1">
    <source>
        <dbReference type="SAM" id="MobiDB-lite"/>
    </source>
</evidence>
<organism evidence="2 3">
    <name type="scientific">Ambispora gerdemannii</name>
    <dbReference type="NCBI Taxonomy" id="144530"/>
    <lineage>
        <taxon>Eukaryota</taxon>
        <taxon>Fungi</taxon>
        <taxon>Fungi incertae sedis</taxon>
        <taxon>Mucoromycota</taxon>
        <taxon>Glomeromycotina</taxon>
        <taxon>Glomeromycetes</taxon>
        <taxon>Archaeosporales</taxon>
        <taxon>Ambisporaceae</taxon>
        <taxon>Ambispora</taxon>
    </lineage>
</organism>
<name>A0A9N9G8A5_9GLOM</name>
<dbReference type="OrthoDB" id="2420603at2759"/>
<dbReference type="EMBL" id="CAJVPL010001900">
    <property type="protein sequence ID" value="CAG8592027.1"/>
    <property type="molecule type" value="Genomic_DNA"/>
</dbReference>
<reference evidence="2" key="1">
    <citation type="submission" date="2021-06" db="EMBL/GenBank/DDBJ databases">
        <authorList>
            <person name="Kallberg Y."/>
            <person name="Tangrot J."/>
            <person name="Rosling A."/>
        </authorList>
    </citation>
    <scope>NUCLEOTIDE SEQUENCE</scope>
    <source>
        <strain evidence="2">MT106</strain>
    </source>
</reference>
<feature type="region of interest" description="Disordered" evidence="1">
    <location>
        <begin position="170"/>
        <end position="219"/>
    </location>
</feature>
<evidence type="ECO:0000313" key="3">
    <source>
        <dbReference type="Proteomes" id="UP000789831"/>
    </source>
</evidence>
<keyword evidence="3" id="KW-1185">Reference proteome</keyword>
<feature type="compositionally biased region" description="Basic and acidic residues" evidence="1">
    <location>
        <begin position="171"/>
        <end position="197"/>
    </location>
</feature>
<evidence type="ECO:0000313" key="2">
    <source>
        <dbReference type="EMBL" id="CAG8592027.1"/>
    </source>
</evidence>
<dbReference type="Proteomes" id="UP000789831">
    <property type="component" value="Unassembled WGS sequence"/>
</dbReference>
<proteinExistence type="predicted"/>
<dbReference type="AlphaFoldDB" id="A0A9N9G8A5"/>
<gene>
    <name evidence="2" type="ORF">AGERDE_LOCUS8656</name>
</gene>
<sequence>MLAYPGHIMPTKPGCSYWLLAVGFAHEWVHDEALHILKLYVMAESYSDSKLKFITEILSEFSPVKFYKKYVESYKSRKEAEADLLSHLKVLSGVGKSREARKAENYIECFDELINSGACNRYWSDKDNWDVQMAKKRVETRKTIHECHIECNVYQEHDAVSTRIAKSTVYESERVQPHHAHTEQVGEKRKDFTDKNDTNALSPTKKRTEKRPTYTEPITDDEEFEQEAMLFFEPSEISKIQEMDVETTERTNGWEVKLLKWQQHILKQLIYGIQYPSKQNICNILCASSIFYFQQNNEQAYTGFLTTDEIADIRSRVCSKFEIIEIPNGVKDLEEIEKFLKQDVGNQVGTKLLSRTFFRLLEECVLWNSLVDMDQLTEGTFMVDYIAPLFNRTIHYFNYQTTHSWIDIRSYASKLRRGRGRVPDYKLNNISGTRTAVFGEVTSPKRQNDPHKAFWDIYRGATHAKDDIDYNINQQEMELLPHEAKRIVIFINGYKMSVCVMELHSPGIYLLVEVFSCNIPKNVRDLEQIMILYQILMSIRHNAVDIFGEKFCTTPLPTKTNYKEWIRPTISPQ</sequence>
<accession>A0A9N9G8A5</accession>